<dbReference type="EMBL" id="BEZZ01125766">
    <property type="protein sequence ID" value="GCC44159.1"/>
    <property type="molecule type" value="Genomic_DNA"/>
</dbReference>
<dbReference type="GO" id="GO:0016746">
    <property type="term" value="F:acyltransferase activity"/>
    <property type="evidence" value="ECO:0007669"/>
    <property type="project" value="InterPro"/>
</dbReference>
<proteinExistence type="predicted"/>
<name>A0A401TNF1_CHIPU</name>
<feature type="domain" description="Thiolase C-terminal" evidence="1">
    <location>
        <begin position="7"/>
        <end position="132"/>
    </location>
</feature>
<organism evidence="2 3">
    <name type="scientific">Chiloscyllium punctatum</name>
    <name type="common">Brownbanded bambooshark</name>
    <name type="synonym">Hemiscyllium punctatum</name>
    <dbReference type="NCBI Taxonomy" id="137246"/>
    <lineage>
        <taxon>Eukaryota</taxon>
        <taxon>Metazoa</taxon>
        <taxon>Chordata</taxon>
        <taxon>Craniata</taxon>
        <taxon>Vertebrata</taxon>
        <taxon>Chondrichthyes</taxon>
        <taxon>Elasmobranchii</taxon>
        <taxon>Galeomorphii</taxon>
        <taxon>Galeoidea</taxon>
        <taxon>Orectolobiformes</taxon>
        <taxon>Hemiscylliidae</taxon>
        <taxon>Chiloscyllium</taxon>
    </lineage>
</organism>
<sequence length="135" mass="14452">MKTFDSSRAFKVAGPLAFKEAGITHKDVDHLMIYDAFAHLPLYGLGDLGFMPHEETGKFIADGNTRPGGKLPLNTNGGGLSYMHSGMYGMYALQESVRQMRGIAPAQVPNAKISVCHGVGGMFAASGTIIFTNEK</sequence>
<gene>
    <name evidence="2" type="ORF">chiPu_0028205</name>
</gene>
<dbReference type="InterPro" id="IPR055140">
    <property type="entry name" value="Thiolase_C_2"/>
</dbReference>
<dbReference type="Pfam" id="PF22691">
    <property type="entry name" value="Thiolase_C_1"/>
    <property type="match status" value="1"/>
</dbReference>
<protein>
    <recommendedName>
        <fullName evidence="1">Thiolase C-terminal domain-containing protein</fullName>
    </recommendedName>
</protein>
<comment type="caution">
    <text evidence="2">The sequence shown here is derived from an EMBL/GenBank/DDBJ whole genome shotgun (WGS) entry which is preliminary data.</text>
</comment>
<dbReference type="STRING" id="137246.A0A401TNF1"/>
<dbReference type="InterPro" id="IPR016039">
    <property type="entry name" value="Thiolase-like"/>
</dbReference>
<dbReference type="OrthoDB" id="542135at2759"/>
<evidence type="ECO:0000259" key="1">
    <source>
        <dbReference type="Pfam" id="PF22691"/>
    </source>
</evidence>
<accession>A0A401TNF1</accession>
<evidence type="ECO:0000313" key="2">
    <source>
        <dbReference type="EMBL" id="GCC44159.1"/>
    </source>
</evidence>
<dbReference type="Proteomes" id="UP000287033">
    <property type="component" value="Unassembled WGS sequence"/>
</dbReference>
<keyword evidence="3" id="KW-1185">Reference proteome</keyword>
<reference evidence="2 3" key="1">
    <citation type="journal article" date="2018" name="Nat. Ecol. Evol.">
        <title>Shark genomes provide insights into elasmobranch evolution and the origin of vertebrates.</title>
        <authorList>
            <person name="Hara Y"/>
            <person name="Yamaguchi K"/>
            <person name="Onimaru K"/>
            <person name="Kadota M"/>
            <person name="Koyanagi M"/>
            <person name="Keeley SD"/>
            <person name="Tatsumi K"/>
            <person name="Tanaka K"/>
            <person name="Motone F"/>
            <person name="Kageyama Y"/>
            <person name="Nozu R"/>
            <person name="Adachi N"/>
            <person name="Nishimura O"/>
            <person name="Nakagawa R"/>
            <person name="Tanegashima C"/>
            <person name="Kiyatake I"/>
            <person name="Matsumoto R"/>
            <person name="Murakumo K"/>
            <person name="Nishida K"/>
            <person name="Terakita A"/>
            <person name="Kuratani S"/>
            <person name="Sato K"/>
            <person name="Hyodo S Kuraku.S."/>
        </authorList>
    </citation>
    <scope>NUCLEOTIDE SEQUENCE [LARGE SCALE GENOMIC DNA]</scope>
</reference>
<dbReference type="PANTHER" id="PTHR42870:SF1">
    <property type="entry name" value="NON-SPECIFIC LIPID-TRANSFER PROTEIN-LIKE 2"/>
    <property type="match status" value="1"/>
</dbReference>
<dbReference type="PANTHER" id="PTHR42870">
    <property type="entry name" value="ACETYL-COA C-ACETYLTRANSFERASE"/>
    <property type="match status" value="1"/>
</dbReference>
<dbReference type="AlphaFoldDB" id="A0A401TNF1"/>
<evidence type="ECO:0000313" key="3">
    <source>
        <dbReference type="Proteomes" id="UP000287033"/>
    </source>
</evidence>
<dbReference type="Gene3D" id="3.40.47.10">
    <property type="match status" value="1"/>
</dbReference>
<dbReference type="SUPFAM" id="SSF53901">
    <property type="entry name" value="Thiolase-like"/>
    <property type="match status" value="1"/>
</dbReference>